<dbReference type="RefSeq" id="YP_009510542.1">
    <property type="nucleotide sequence ID" value="NC_039139.1"/>
</dbReference>
<reference evidence="2" key="1">
    <citation type="journal article" date="2018" name="J. Phycol.">
        <title>Organellar genomics: a useful tool to study evolutionary relationships and molecular evolution in Gracilariaceae (Rhodophyta).</title>
        <authorList>
            <person name="Iha C."/>
            <person name="Grassa C.J."/>
            <person name="de M Lyra G."/>
            <person name="Davis C.C."/>
            <person name="Verbruggen H."/>
            <person name="Oliveira M.C."/>
        </authorList>
    </citation>
    <scope>NUCLEOTIDE SEQUENCE</scope>
</reference>
<protein>
    <submittedName>
        <fullName evidence="2">Uncharacterized protein</fullName>
    </submittedName>
</protein>
<dbReference type="GeneID" id="37622891"/>
<accession>A0A345U6X9</accession>
<name>A0A345U6X9_9FLOR</name>
<feature type="compositionally biased region" description="Polar residues" evidence="1">
    <location>
        <begin position="67"/>
        <end position="80"/>
    </location>
</feature>
<sequence length="142" mass="16328">MFCHLYSSISSESFVQHFNRSIKVFKHFTVNSLRYLIFKYKIAAIKSKNVEETNFNVVEENNRNDVGSSNLTKNNSDNQNNIEESQLARRLVNTYRVVVDSNHSSLNNSSELTTNKEASQIIRNFVLSNTNLSIKLFDSLTI</sequence>
<dbReference type="EMBL" id="MH396009">
    <property type="protein sequence ID" value="AXI96215.1"/>
    <property type="molecule type" value="Genomic_DNA"/>
</dbReference>
<evidence type="ECO:0000313" key="2">
    <source>
        <dbReference type="EMBL" id="AXI96215.1"/>
    </source>
</evidence>
<dbReference type="AlphaFoldDB" id="A0A345U6X9"/>
<organism evidence="2">
    <name type="scientific">Gracilaria caudata</name>
    <dbReference type="NCBI Taxonomy" id="2572395"/>
    <lineage>
        <taxon>Eukaryota</taxon>
        <taxon>Rhodophyta</taxon>
        <taxon>Florideophyceae</taxon>
        <taxon>Rhodymeniophycidae</taxon>
        <taxon>Gracilariales</taxon>
        <taxon>Gracilariaceae</taxon>
        <taxon>Gracilaria</taxon>
    </lineage>
</organism>
<geneLocation type="chloroplast" evidence="2"/>
<proteinExistence type="predicted"/>
<evidence type="ECO:0000256" key="1">
    <source>
        <dbReference type="SAM" id="MobiDB-lite"/>
    </source>
</evidence>
<feature type="region of interest" description="Disordered" evidence="1">
    <location>
        <begin position="61"/>
        <end position="80"/>
    </location>
</feature>
<gene>
    <name evidence="2" type="primary">orf142</name>
</gene>
<keyword evidence="2" id="KW-0150">Chloroplast</keyword>
<keyword evidence="2" id="KW-0934">Plastid</keyword>